<evidence type="ECO:0000256" key="2">
    <source>
        <dbReference type="SAM" id="Phobius"/>
    </source>
</evidence>
<feature type="coiled-coil region" evidence="1">
    <location>
        <begin position="105"/>
        <end position="164"/>
    </location>
</feature>
<sequence length="423" mass="50269">MDRFEFDALKLTETHPFVNRIGRFTFFLILFFIAILFLPWRQTVQGEGTLIAYDPTQRIQSISAPIDGFIDTFYVSENEHVRKGMKLFNMIDPDKDYRTRVYKMKEDFEQQHQNIENELIVLKQKDTSLLNQKKIRMELYDKRYIQAEEQLKSLQLKYQAEKKNYEVLFNHFTRVKQLYLQKIESKKNYEKSENQYINAKTKLEKIEIDIEVQKRHLSIIQQEKQHFLEEIENQIRTLENNMLGVETRLNILTRDYEKHLTEIARYETSSVVSKKDGFVMRILENDKNTYIKKGQPILRFSPDVNTSALLLKVSDFNMPLIKEGLPVRIRFHGWPVLHIPGWPVIRFGTFGGIIKRVDPILHEKGAYYAYVVEDPNEPWPSHEKLRVGTDAMAWVALSRVPIWYELWRLMNAFPANMVTPEQK</sequence>
<evidence type="ECO:0008006" key="5">
    <source>
        <dbReference type="Google" id="ProtNLM"/>
    </source>
</evidence>
<keyword evidence="2" id="KW-0472">Membrane</keyword>
<keyword evidence="2" id="KW-0812">Transmembrane</keyword>
<comment type="caution">
    <text evidence="3">The sequence shown here is derived from an EMBL/GenBank/DDBJ whole genome shotgun (WGS) entry which is preliminary data.</text>
</comment>
<proteinExistence type="predicted"/>
<dbReference type="InterPro" id="IPR050739">
    <property type="entry name" value="MFP"/>
</dbReference>
<protein>
    <recommendedName>
        <fullName evidence="5">Multidrug resistance efflux pump</fullName>
    </recommendedName>
</protein>
<dbReference type="RefSeq" id="WP_289401634.1">
    <property type="nucleotide sequence ID" value="NZ_JAQIBC010000002.1"/>
</dbReference>
<keyword evidence="4" id="KW-1185">Reference proteome</keyword>
<accession>A0ABT7QRF2</accession>
<dbReference type="PANTHER" id="PTHR30386">
    <property type="entry name" value="MEMBRANE FUSION SUBUNIT OF EMRAB-TOLC MULTIDRUG EFFLUX PUMP"/>
    <property type="match status" value="1"/>
</dbReference>
<keyword evidence="2" id="KW-1133">Transmembrane helix</keyword>
<evidence type="ECO:0000256" key="1">
    <source>
        <dbReference type="SAM" id="Coils"/>
    </source>
</evidence>
<dbReference type="Proteomes" id="UP001169066">
    <property type="component" value="Unassembled WGS sequence"/>
</dbReference>
<reference evidence="3" key="1">
    <citation type="submission" date="2023-01" db="EMBL/GenBank/DDBJ databases">
        <title>Sulfurovum sp. XTW-4 genome assembly.</title>
        <authorList>
            <person name="Wang J."/>
        </authorList>
    </citation>
    <scope>NUCLEOTIDE SEQUENCE</scope>
    <source>
        <strain evidence="3">XTW-4</strain>
    </source>
</reference>
<feature type="transmembrane region" description="Helical" evidence="2">
    <location>
        <begin position="21"/>
        <end position="40"/>
    </location>
</feature>
<name>A0ABT7QRF2_9BACT</name>
<evidence type="ECO:0000313" key="3">
    <source>
        <dbReference type="EMBL" id="MDM5263657.1"/>
    </source>
</evidence>
<organism evidence="3 4">
    <name type="scientific">Sulfurovum xiamenensis</name>
    <dbReference type="NCBI Taxonomy" id="3019066"/>
    <lineage>
        <taxon>Bacteria</taxon>
        <taxon>Pseudomonadati</taxon>
        <taxon>Campylobacterota</taxon>
        <taxon>Epsilonproteobacteria</taxon>
        <taxon>Campylobacterales</taxon>
        <taxon>Sulfurovaceae</taxon>
        <taxon>Sulfurovum</taxon>
    </lineage>
</organism>
<dbReference type="EMBL" id="JAQIBC010000002">
    <property type="protein sequence ID" value="MDM5263657.1"/>
    <property type="molecule type" value="Genomic_DNA"/>
</dbReference>
<gene>
    <name evidence="3" type="ORF">PF327_05540</name>
</gene>
<dbReference type="PANTHER" id="PTHR30386:SF18">
    <property type="entry name" value="INNER MEMBRANE PROTEIN YIAV-RELATED"/>
    <property type="match status" value="1"/>
</dbReference>
<keyword evidence="1" id="KW-0175">Coiled coil</keyword>
<feature type="coiled-coil region" evidence="1">
    <location>
        <begin position="189"/>
        <end position="255"/>
    </location>
</feature>
<evidence type="ECO:0000313" key="4">
    <source>
        <dbReference type="Proteomes" id="UP001169066"/>
    </source>
</evidence>